<protein>
    <submittedName>
        <fullName evidence="2">Uncharacterized protein</fullName>
    </submittedName>
</protein>
<dbReference type="EMBL" id="SDIL01000011">
    <property type="protein sequence ID" value="RXK41184.1"/>
    <property type="molecule type" value="Genomic_DNA"/>
</dbReference>
<gene>
    <name evidence="2" type="ORF">M231_01589</name>
</gene>
<evidence type="ECO:0000256" key="1">
    <source>
        <dbReference type="SAM" id="MobiDB-lite"/>
    </source>
</evidence>
<keyword evidence="3" id="KW-1185">Reference proteome</keyword>
<sequence length="151" mass="16711">MASEAETTWSVFGTLPEDSDDDEYGLSLFISYRGTPGTEAEKSQLKRASRFAEIALGWAEFQKSTLNDNPNQDYSHDGIKKLVKVIAHDTFFSAPDPPTMRLIDDKHCTLPPLKSVNIEGHQAWRYEQGSEEGNTQGSTEAELGTQTTPVS</sequence>
<feature type="region of interest" description="Disordered" evidence="1">
    <location>
        <begin position="121"/>
        <end position="151"/>
    </location>
</feature>
<dbReference type="AlphaFoldDB" id="A0A4Q1BT01"/>
<proteinExistence type="predicted"/>
<feature type="compositionally biased region" description="Polar residues" evidence="1">
    <location>
        <begin position="131"/>
        <end position="151"/>
    </location>
</feature>
<name>A0A4Q1BT01_TREME</name>
<comment type="caution">
    <text evidence="2">The sequence shown here is derived from an EMBL/GenBank/DDBJ whole genome shotgun (WGS) entry which is preliminary data.</text>
</comment>
<evidence type="ECO:0000313" key="2">
    <source>
        <dbReference type="EMBL" id="RXK41184.1"/>
    </source>
</evidence>
<evidence type="ECO:0000313" key="3">
    <source>
        <dbReference type="Proteomes" id="UP000289152"/>
    </source>
</evidence>
<dbReference type="Proteomes" id="UP000289152">
    <property type="component" value="Unassembled WGS sequence"/>
</dbReference>
<organism evidence="2 3">
    <name type="scientific">Tremella mesenterica</name>
    <name type="common">Jelly fungus</name>
    <dbReference type="NCBI Taxonomy" id="5217"/>
    <lineage>
        <taxon>Eukaryota</taxon>
        <taxon>Fungi</taxon>
        <taxon>Dikarya</taxon>
        <taxon>Basidiomycota</taxon>
        <taxon>Agaricomycotina</taxon>
        <taxon>Tremellomycetes</taxon>
        <taxon>Tremellales</taxon>
        <taxon>Tremellaceae</taxon>
        <taxon>Tremella</taxon>
    </lineage>
</organism>
<dbReference type="InParanoid" id="A0A4Q1BT01"/>
<accession>A0A4Q1BT01</accession>
<reference evidence="2 3" key="1">
    <citation type="submission" date="2016-06" db="EMBL/GenBank/DDBJ databases">
        <title>Evolution of pathogenesis and genome organization in the Tremellales.</title>
        <authorList>
            <person name="Cuomo C."/>
            <person name="Litvintseva A."/>
            <person name="Heitman J."/>
            <person name="Chen Y."/>
            <person name="Sun S."/>
            <person name="Springer D."/>
            <person name="Dromer F."/>
            <person name="Young S."/>
            <person name="Zeng Q."/>
            <person name="Chapman S."/>
            <person name="Gujja S."/>
            <person name="Saif S."/>
            <person name="Birren B."/>
        </authorList>
    </citation>
    <scope>NUCLEOTIDE SEQUENCE [LARGE SCALE GENOMIC DNA]</scope>
    <source>
        <strain evidence="2 3">ATCC 28783</strain>
    </source>
</reference>